<evidence type="ECO:0000313" key="1">
    <source>
        <dbReference type="EMBL" id="GGF19410.1"/>
    </source>
</evidence>
<gene>
    <name evidence="1" type="ORF">GCM10011399_11270</name>
</gene>
<keyword evidence="2" id="KW-1185">Reference proteome</keyword>
<dbReference type="Proteomes" id="UP000598775">
    <property type="component" value="Unassembled WGS sequence"/>
</dbReference>
<accession>A0A917EVV2</accession>
<name>A0A917EVV2_9MICO</name>
<dbReference type="EMBL" id="BMGP01000002">
    <property type="protein sequence ID" value="GGF19410.1"/>
    <property type="molecule type" value="Genomic_DNA"/>
</dbReference>
<protein>
    <submittedName>
        <fullName evidence="1">Uncharacterized protein</fullName>
    </submittedName>
</protein>
<evidence type="ECO:0000313" key="2">
    <source>
        <dbReference type="Proteomes" id="UP000598775"/>
    </source>
</evidence>
<proteinExistence type="predicted"/>
<comment type="caution">
    <text evidence="1">The sequence shown here is derived from an EMBL/GenBank/DDBJ whole genome shotgun (WGS) entry which is preliminary data.</text>
</comment>
<dbReference type="AlphaFoldDB" id="A0A917EVV2"/>
<organism evidence="1 2">
    <name type="scientific">Subtercola lobariae</name>
    <dbReference type="NCBI Taxonomy" id="1588641"/>
    <lineage>
        <taxon>Bacteria</taxon>
        <taxon>Bacillati</taxon>
        <taxon>Actinomycetota</taxon>
        <taxon>Actinomycetes</taxon>
        <taxon>Micrococcales</taxon>
        <taxon>Microbacteriaceae</taxon>
        <taxon>Subtercola</taxon>
    </lineage>
</organism>
<sequence>MGRAAHAQGWIVFMATQTDWHDRGVGIECRAEHGGDGHELVEGDPPMACLNAAQRECRMMAAGG</sequence>
<reference evidence="1 2" key="1">
    <citation type="journal article" date="2014" name="Int. J. Syst. Evol. Microbiol.">
        <title>Complete genome sequence of Corynebacterium casei LMG S-19264T (=DSM 44701T), isolated from a smear-ripened cheese.</title>
        <authorList>
            <consortium name="US DOE Joint Genome Institute (JGI-PGF)"/>
            <person name="Walter F."/>
            <person name="Albersmeier A."/>
            <person name="Kalinowski J."/>
            <person name="Ruckert C."/>
        </authorList>
    </citation>
    <scope>NUCLEOTIDE SEQUENCE [LARGE SCALE GENOMIC DNA]</scope>
    <source>
        <strain evidence="1 2">CGMCC 1.12976</strain>
    </source>
</reference>